<accession>A0AAN9B4R9</accession>
<evidence type="ECO:0000256" key="1">
    <source>
        <dbReference type="ARBA" id="ARBA00004305"/>
    </source>
</evidence>
<evidence type="ECO:0000256" key="3">
    <source>
        <dbReference type="ARBA" id="ARBA00023186"/>
    </source>
</evidence>
<dbReference type="GO" id="GO:0006121">
    <property type="term" value="P:mitochondrial electron transport, succinate to ubiquinone"/>
    <property type="evidence" value="ECO:0007669"/>
    <property type="project" value="UniProtKB-UniRule"/>
</dbReference>
<evidence type="ECO:0000313" key="5">
    <source>
        <dbReference type="EMBL" id="KAK7098556.1"/>
    </source>
</evidence>
<evidence type="ECO:0000256" key="2">
    <source>
        <dbReference type="ARBA" id="ARBA00023128"/>
    </source>
</evidence>
<evidence type="ECO:0000256" key="4">
    <source>
        <dbReference type="HAMAP-Rule" id="MF_03057"/>
    </source>
</evidence>
<dbReference type="InterPro" id="IPR005631">
    <property type="entry name" value="SDH"/>
</dbReference>
<dbReference type="Gene3D" id="1.10.150.250">
    <property type="entry name" value="Flavinator of succinate dehydrogenase"/>
    <property type="match status" value="1"/>
</dbReference>
<dbReference type="AlphaFoldDB" id="A0AAN9B4R9"/>
<dbReference type="PANTHER" id="PTHR12469">
    <property type="entry name" value="PROTEIN EMI5 HOMOLOG, MITOCHONDRIAL"/>
    <property type="match status" value="1"/>
</dbReference>
<dbReference type="Pfam" id="PF03937">
    <property type="entry name" value="Sdh5"/>
    <property type="match status" value="1"/>
</dbReference>
<gene>
    <name evidence="5" type="ORF">V1264_002822</name>
</gene>
<dbReference type="HAMAP" id="MF_03057">
    <property type="entry name" value="SDHAF2"/>
    <property type="match status" value="1"/>
</dbReference>
<sequence>MASAFRIVPRITKNIVCGQSRLSLLRCLYSSDPTLHTGDTEPPLPAYRQRSGENIDLMRARLVYQSRKRGMLENGLLLSTFAGQKLDDLSEAQLRMYDVLINKPTNDWEIYYWMTGAKEAPEEYNNEVLDMLKEHTQNNDRERRIRQPNLPME</sequence>
<organism evidence="5 6">
    <name type="scientific">Littorina saxatilis</name>
    <dbReference type="NCBI Taxonomy" id="31220"/>
    <lineage>
        <taxon>Eukaryota</taxon>
        <taxon>Metazoa</taxon>
        <taxon>Spiralia</taxon>
        <taxon>Lophotrochozoa</taxon>
        <taxon>Mollusca</taxon>
        <taxon>Gastropoda</taxon>
        <taxon>Caenogastropoda</taxon>
        <taxon>Littorinimorpha</taxon>
        <taxon>Littorinoidea</taxon>
        <taxon>Littorinidae</taxon>
        <taxon>Littorina</taxon>
    </lineage>
</organism>
<dbReference type="InterPro" id="IPR028882">
    <property type="entry name" value="SDHAF2"/>
</dbReference>
<dbReference type="GO" id="GO:0006099">
    <property type="term" value="P:tricarboxylic acid cycle"/>
    <property type="evidence" value="ECO:0007669"/>
    <property type="project" value="TreeGrafter"/>
</dbReference>
<reference evidence="5 6" key="1">
    <citation type="submission" date="2024-02" db="EMBL/GenBank/DDBJ databases">
        <title>Chromosome-scale genome assembly of the rough periwinkle Littorina saxatilis.</title>
        <authorList>
            <person name="De Jode A."/>
            <person name="Faria R."/>
            <person name="Formenti G."/>
            <person name="Sims Y."/>
            <person name="Smith T.P."/>
            <person name="Tracey A."/>
            <person name="Wood J.M.D."/>
            <person name="Zagrodzka Z.B."/>
            <person name="Johannesson K."/>
            <person name="Butlin R.K."/>
            <person name="Leder E.H."/>
        </authorList>
    </citation>
    <scope>NUCLEOTIDE SEQUENCE [LARGE SCALE GENOMIC DNA]</scope>
    <source>
        <strain evidence="5">Snail1</strain>
        <tissue evidence="5">Muscle</tissue>
    </source>
</reference>
<evidence type="ECO:0000313" key="6">
    <source>
        <dbReference type="Proteomes" id="UP001374579"/>
    </source>
</evidence>
<dbReference type="GO" id="GO:0034553">
    <property type="term" value="P:mitochondrial respiratory chain complex II assembly"/>
    <property type="evidence" value="ECO:0007669"/>
    <property type="project" value="TreeGrafter"/>
</dbReference>
<protein>
    <recommendedName>
        <fullName evidence="4">Succinate dehydrogenase assembly factor 2, mitochondrial</fullName>
        <shortName evidence="4">SDH assembly factor 2</shortName>
        <shortName evidence="4">SDHAF2</shortName>
    </recommendedName>
</protein>
<dbReference type="GO" id="GO:0005759">
    <property type="term" value="C:mitochondrial matrix"/>
    <property type="evidence" value="ECO:0007669"/>
    <property type="project" value="UniProtKB-SubCell"/>
</dbReference>
<comment type="caution">
    <text evidence="5">The sequence shown here is derived from an EMBL/GenBank/DDBJ whole genome shotgun (WGS) entry which is preliminary data.</text>
</comment>
<proteinExistence type="inferred from homology"/>
<comment type="subunit">
    <text evidence="4">Interacts with the flavoprotein subunit within the SDH catalytic dimer.</text>
</comment>
<dbReference type="Proteomes" id="UP001374579">
    <property type="component" value="Unassembled WGS sequence"/>
</dbReference>
<comment type="subcellular location">
    <subcellularLocation>
        <location evidence="1 4">Mitochondrion matrix</location>
    </subcellularLocation>
</comment>
<keyword evidence="3 4" id="KW-0143">Chaperone</keyword>
<dbReference type="InterPro" id="IPR036714">
    <property type="entry name" value="SDH_sf"/>
</dbReference>
<keyword evidence="2 4" id="KW-0496">Mitochondrion</keyword>
<dbReference type="PANTHER" id="PTHR12469:SF2">
    <property type="entry name" value="SUCCINATE DEHYDROGENASE ASSEMBLY FACTOR 2, MITOCHONDRIAL"/>
    <property type="match status" value="1"/>
</dbReference>
<dbReference type="FunFam" id="1.10.150.250:FF:000002">
    <property type="entry name" value="Succinate dehydrogenase assembly factor 2, mitochondrial"/>
    <property type="match status" value="1"/>
</dbReference>
<dbReference type="EMBL" id="JBAMIC010000012">
    <property type="protein sequence ID" value="KAK7098556.1"/>
    <property type="molecule type" value="Genomic_DNA"/>
</dbReference>
<comment type="function">
    <text evidence="4">Plays an essential role in the assembly of succinate dehydrogenase (SDH), an enzyme complex (also referred to as respiratory complex II) that is a component of both the tricarboxylic acid (TCA) cycle and the mitochondrial electron transport chain, and which couples the oxidation of succinate to fumarate with the reduction of ubiquinone (coenzyme Q) to ubiquinol. Required for flavinylation (covalent attachment of FAD) of the flavoprotein subunit of the SDH catalytic dimer.</text>
</comment>
<dbReference type="SUPFAM" id="SSF109910">
    <property type="entry name" value="YgfY-like"/>
    <property type="match status" value="1"/>
</dbReference>
<keyword evidence="6" id="KW-1185">Reference proteome</keyword>
<name>A0AAN9B4R9_9CAEN</name>
<comment type="similarity">
    <text evidence="4">Belongs to the SDHAF2 family.</text>
</comment>